<dbReference type="Gene3D" id="3.30.70.100">
    <property type="match status" value="1"/>
</dbReference>
<dbReference type="PANTHER" id="PTHR46594">
    <property type="entry name" value="P-TYPE CATION-TRANSPORTING ATPASE"/>
    <property type="match status" value="1"/>
</dbReference>
<accession>A0A248LN05</accession>
<dbReference type="SUPFAM" id="SSF55008">
    <property type="entry name" value="HMA, heavy metal-associated domain"/>
    <property type="match status" value="1"/>
</dbReference>
<evidence type="ECO:0000313" key="3">
    <source>
        <dbReference type="EMBL" id="ASJ26052.1"/>
    </source>
</evidence>
<dbReference type="OMA" id="MSCAHCI"/>
<name>A0A248LN05_9NEIS</name>
<reference evidence="3" key="1">
    <citation type="journal article" date="2017" name="J. Antimicrob. Chemother.">
        <title>Emergence and genomic analysis of MDR Laribacter hongkongensis strain HLGZ1 from Guangzhou, China.</title>
        <authorList>
            <person name="Wu H.K."/>
            <person name="Chen J.H."/>
            <person name="Yang L."/>
            <person name="Li A.R."/>
            <person name="Su D.H."/>
            <person name="Lin Y.P."/>
            <person name="Chen D.Q."/>
        </authorList>
    </citation>
    <scope>NUCLEOTIDE SEQUENCE</scope>
    <source>
        <strain evidence="3">HLGZ1</strain>
    </source>
</reference>
<evidence type="ECO:0000313" key="6">
    <source>
        <dbReference type="Proteomes" id="UP001200247"/>
    </source>
</evidence>
<feature type="domain" description="HMA" evidence="2">
    <location>
        <begin position="2"/>
        <end position="66"/>
    </location>
</feature>
<dbReference type="EMBL" id="CP022115">
    <property type="protein sequence ID" value="ASJ26052.1"/>
    <property type="molecule type" value="Genomic_DNA"/>
</dbReference>
<dbReference type="InterPro" id="IPR006121">
    <property type="entry name" value="HMA_dom"/>
</dbReference>
<protein>
    <submittedName>
        <fullName evidence="3">Heavy-metal-associated domain protein</fullName>
    </submittedName>
    <submittedName>
        <fullName evidence="4">Heavy-metal-associated domain-containing protein</fullName>
    </submittedName>
</protein>
<dbReference type="InterPro" id="IPR036163">
    <property type="entry name" value="HMA_dom_sf"/>
</dbReference>
<dbReference type="Proteomes" id="UP001200247">
    <property type="component" value="Unassembled WGS sequence"/>
</dbReference>
<sequence length="66" mass="6865">MQTLELKIDGMTCGGCVNSVSRVLKAQAGVDDAQVELGRAVIRFDPAVTDAGKLRAAVEDAGYAVI</sequence>
<evidence type="ECO:0000313" key="4">
    <source>
        <dbReference type="EMBL" id="MCG9024866.1"/>
    </source>
</evidence>
<dbReference type="PANTHER" id="PTHR46594:SF4">
    <property type="entry name" value="P-TYPE CATION-TRANSPORTING ATPASE"/>
    <property type="match status" value="1"/>
</dbReference>
<dbReference type="RefSeq" id="WP_012698475.1">
    <property type="nucleotide sequence ID" value="NZ_CP022115.1"/>
</dbReference>
<dbReference type="GO" id="GO:0046872">
    <property type="term" value="F:metal ion binding"/>
    <property type="evidence" value="ECO:0007669"/>
    <property type="project" value="UniProtKB-KW"/>
</dbReference>
<dbReference type="PROSITE" id="PS01047">
    <property type="entry name" value="HMA_1"/>
    <property type="match status" value="1"/>
</dbReference>
<dbReference type="OrthoDB" id="9813965at2"/>
<reference evidence="4 6" key="4">
    <citation type="submission" date="2021-10" db="EMBL/GenBank/DDBJ databases">
        <title>Whole-genome sequencing analysis of Laribacter hongkongensis: virulence gene profiles, carbohydrate-active enzyme prediction, and antimicrobial resistance characterization.</title>
        <authorList>
            <person name="Yuan P."/>
            <person name="Zhan Y."/>
            <person name="Chen D."/>
        </authorList>
    </citation>
    <scope>NUCLEOTIDE SEQUENCE [LARGE SCALE GENOMIC DNA]</scope>
    <source>
        <strain evidence="4 6">W67</strain>
    </source>
</reference>
<dbReference type="Pfam" id="PF00403">
    <property type="entry name" value="HMA"/>
    <property type="match status" value="1"/>
</dbReference>
<keyword evidence="1" id="KW-0479">Metal-binding</keyword>
<dbReference type="Proteomes" id="UP000197424">
    <property type="component" value="Chromosome"/>
</dbReference>
<dbReference type="PROSITE" id="PS50846">
    <property type="entry name" value="HMA_2"/>
    <property type="match status" value="1"/>
</dbReference>
<gene>
    <name evidence="4" type="ORF">LH440_02910</name>
    <name evidence="3" type="ORF">LHGZ1_3221</name>
</gene>
<dbReference type="EMBL" id="JAJAXM010000004">
    <property type="protein sequence ID" value="MCG9024866.1"/>
    <property type="molecule type" value="Genomic_DNA"/>
</dbReference>
<dbReference type="AlphaFoldDB" id="A0A248LN05"/>
<dbReference type="CDD" id="cd00371">
    <property type="entry name" value="HMA"/>
    <property type="match status" value="1"/>
</dbReference>
<dbReference type="FunFam" id="3.30.70.100:FF:000001">
    <property type="entry name" value="ATPase copper transporting beta"/>
    <property type="match status" value="1"/>
</dbReference>
<reference evidence="5" key="2">
    <citation type="submission" date="2017-06" db="EMBL/GenBank/DDBJ databases">
        <title>Whole genome sequence of Laribacter hongkongensis LHGZ1.</title>
        <authorList>
            <person name="Chen D."/>
            <person name="Wu H."/>
            <person name="Chen J."/>
        </authorList>
    </citation>
    <scope>NUCLEOTIDE SEQUENCE [LARGE SCALE GENOMIC DNA]</scope>
    <source>
        <strain evidence="5">LHGZ1</strain>
    </source>
</reference>
<dbReference type="InterPro" id="IPR017969">
    <property type="entry name" value="Heavy-metal-associated_CS"/>
</dbReference>
<proteinExistence type="predicted"/>
<reference evidence="3" key="3">
    <citation type="submission" date="2017-06" db="EMBL/GenBank/DDBJ databases">
        <authorList>
            <person name="Kim H.J."/>
            <person name="Triplett B.A."/>
        </authorList>
    </citation>
    <scope>NUCLEOTIDE SEQUENCE</scope>
    <source>
        <strain evidence="3">HLGZ1</strain>
    </source>
</reference>
<organism evidence="3 5">
    <name type="scientific">Laribacter hongkongensis</name>
    <dbReference type="NCBI Taxonomy" id="168471"/>
    <lineage>
        <taxon>Bacteria</taxon>
        <taxon>Pseudomonadati</taxon>
        <taxon>Pseudomonadota</taxon>
        <taxon>Betaproteobacteria</taxon>
        <taxon>Neisseriales</taxon>
        <taxon>Aquaspirillaceae</taxon>
        <taxon>Laribacter</taxon>
    </lineage>
</organism>
<evidence type="ECO:0000256" key="1">
    <source>
        <dbReference type="ARBA" id="ARBA00022723"/>
    </source>
</evidence>
<evidence type="ECO:0000313" key="5">
    <source>
        <dbReference type="Proteomes" id="UP000197424"/>
    </source>
</evidence>
<evidence type="ECO:0000259" key="2">
    <source>
        <dbReference type="PROSITE" id="PS50846"/>
    </source>
</evidence>